<feature type="chain" id="PRO_5038712133" description="BcpO-related WXXGXW repeat protein" evidence="2">
    <location>
        <begin position="27"/>
        <end position="104"/>
    </location>
</feature>
<evidence type="ECO:0008006" key="5">
    <source>
        <dbReference type="Google" id="ProtNLM"/>
    </source>
</evidence>
<dbReference type="AlphaFoldDB" id="A0A5C5RT79"/>
<feature type="compositionally biased region" description="Basic and acidic residues" evidence="1">
    <location>
        <begin position="41"/>
        <end position="68"/>
    </location>
</feature>
<name>A0A5C5RT79_9ACTN</name>
<dbReference type="OrthoDB" id="4578563at2"/>
<keyword evidence="2" id="KW-0732">Signal</keyword>
<dbReference type="EMBL" id="VIGV01000001">
    <property type="protein sequence ID" value="TWS25768.1"/>
    <property type="molecule type" value="Genomic_DNA"/>
</dbReference>
<evidence type="ECO:0000256" key="1">
    <source>
        <dbReference type="SAM" id="MobiDB-lite"/>
    </source>
</evidence>
<proteinExistence type="predicted"/>
<dbReference type="RefSeq" id="WP_146430098.1">
    <property type="nucleotide sequence ID" value="NZ_VIGV01000001.1"/>
</dbReference>
<feature type="signal peptide" evidence="2">
    <location>
        <begin position="1"/>
        <end position="26"/>
    </location>
</feature>
<gene>
    <name evidence="3" type="ORF">FK268_00360</name>
</gene>
<keyword evidence="4" id="KW-1185">Reference proteome</keyword>
<comment type="caution">
    <text evidence="3">The sequence shown here is derived from an EMBL/GenBank/DDBJ whole genome shotgun (WGS) entry which is preliminary data.</text>
</comment>
<reference evidence="3 4" key="1">
    <citation type="submission" date="2019-06" db="EMBL/GenBank/DDBJ databases">
        <authorList>
            <person name="Teng J.L.L."/>
            <person name="Lee H.H."/>
            <person name="Lau S.K.P."/>
            <person name="Woo P.C.Y."/>
        </authorList>
    </citation>
    <scope>NUCLEOTIDE SEQUENCE [LARGE SCALE GENOMIC DNA]</scope>
    <source>
        <strain evidence="3 4">HKU70</strain>
    </source>
</reference>
<evidence type="ECO:0000256" key="2">
    <source>
        <dbReference type="SAM" id="SignalP"/>
    </source>
</evidence>
<sequence>MTTMKKLIGTALLGAAVIGGVGSVGAGIASADPARPAVGQNDHRSDDRDRGRRADVTRTARTQGEDPNWRPGPVLHQGGWHQPVWDAGRHHWGFWLGPVWIPVG</sequence>
<evidence type="ECO:0000313" key="3">
    <source>
        <dbReference type="EMBL" id="TWS25768.1"/>
    </source>
</evidence>
<dbReference type="Proteomes" id="UP000319792">
    <property type="component" value="Unassembled WGS sequence"/>
</dbReference>
<reference evidence="3 4" key="2">
    <citation type="submission" date="2019-08" db="EMBL/GenBank/DDBJ databases">
        <title>Tsukamurella conjunctivitidis sp. nov., Tsukamurella assacharolytica sp. nov. and Tsukamurella sputae sp. nov. isolated from patients with conjunctivitis, bacteraemia (lymphoma) and respiratory infection (sputum) in Hong Kong.</title>
        <authorList>
            <person name="Fok K.M.N."/>
            <person name="Fong J.Y.H."/>
        </authorList>
    </citation>
    <scope>NUCLEOTIDE SEQUENCE [LARGE SCALE GENOMIC DNA]</scope>
    <source>
        <strain evidence="3 4">HKU70</strain>
    </source>
</reference>
<evidence type="ECO:0000313" key="4">
    <source>
        <dbReference type="Proteomes" id="UP000319792"/>
    </source>
</evidence>
<feature type="region of interest" description="Disordered" evidence="1">
    <location>
        <begin position="29"/>
        <end position="75"/>
    </location>
</feature>
<protein>
    <recommendedName>
        <fullName evidence="5">BcpO-related WXXGXW repeat protein</fullName>
    </recommendedName>
</protein>
<accession>A0A5C5RT79</accession>
<organism evidence="3 4">
    <name type="scientific">Tsukamurella sputi</name>
    <dbReference type="NCBI Taxonomy" id="2591848"/>
    <lineage>
        <taxon>Bacteria</taxon>
        <taxon>Bacillati</taxon>
        <taxon>Actinomycetota</taxon>
        <taxon>Actinomycetes</taxon>
        <taxon>Mycobacteriales</taxon>
        <taxon>Tsukamurellaceae</taxon>
        <taxon>Tsukamurella</taxon>
    </lineage>
</organism>